<dbReference type="GO" id="GO:0015031">
    <property type="term" value="P:protein transport"/>
    <property type="evidence" value="ECO:0007669"/>
    <property type="project" value="UniProtKB-KW"/>
</dbReference>
<dbReference type="InterPro" id="IPR019775">
    <property type="entry name" value="WD40_repeat_CS"/>
</dbReference>
<evidence type="ECO:0000256" key="10">
    <source>
        <dbReference type="ARBA" id="ARBA00032565"/>
    </source>
</evidence>
<dbReference type="Gene3D" id="2.130.10.10">
    <property type="entry name" value="YVTN repeat-like/Quinoprotein amine dehydrogenase"/>
    <property type="match status" value="1"/>
</dbReference>
<evidence type="ECO:0000256" key="6">
    <source>
        <dbReference type="ARBA" id="ARBA00022737"/>
    </source>
</evidence>
<dbReference type="Proteomes" id="UP001519460">
    <property type="component" value="Unassembled WGS sequence"/>
</dbReference>
<feature type="repeat" description="WD" evidence="11">
    <location>
        <begin position="63"/>
        <end position="106"/>
    </location>
</feature>
<organism evidence="13 14">
    <name type="scientific">Batillaria attramentaria</name>
    <dbReference type="NCBI Taxonomy" id="370345"/>
    <lineage>
        <taxon>Eukaryota</taxon>
        <taxon>Metazoa</taxon>
        <taxon>Spiralia</taxon>
        <taxon>Lophotrochozoa</taxon>
        <taxon>Mollusca</taxon>
        <taxon>Gastropoda</taxon>
        <taxon>Caenogastropoda</taxon>
        <taxon>Sorbeoconcha</taxon>
        <taxon>Cerithioidea</taxon>
        <taxon>Batillariidae</taxon>
        <taxon>Batillaria</taxon>
    </lineage>
</organism>
<evidence type="ECO:0000256" key="7">
    <source>
        <dbReference type="ARBA" id="ARBA00022927"/>
    </source>
</evidence>
<dbReference type="PROSITE" id="PS50294">
    <property type="entry name" value="WD_REPEATS_REGION"/>
    <property type="match status" value="3"/>
</dbReference>
<dbReference type="PANTHER" id="PTHR46027:SF1">
    <property type="entry name" value="PEROXISOMAL TARGETING SIGNAL 2 RECEPTOR"/>
    <property type="match status" value="1"/>
</dbReference>
<keyword evidence="14" id="KW-1185">Reference proteome</keyword>
<dbReference type="Pfam" id="PF00400">
    <property type="entry name" value="WD40"/>
    <property type="match status" value="5"/>
</dbReference>
<evidence type="ECO:0000256" key="3">
    <source>
        <dbReference type="ARBA" id="ARBA00022448"/>
    </source>
</evidence>
<dbReference type="PRINTS" id="PR00320">
    <property type="entry name" value="GPROTEINBRPT"/>
</dbReference>
<comment type="caution">
    <text evidence="13">The sequence shown here is derived from an EMBL/GenBank/DDBJ whole genome shotgun (WGS) entry which is preliminary data.</text>
</comment>
<keyword evidence="3" id="KW-0813">Transport</keyword>
<evidence type="ECO:0000256" key="8">
    <source>
        <dbReference type="ARBA" id="ARBA00023140"/>
    </source>
</evidence>
<comment type="similarity">
    <text evidence="9">Belongs to the WD repeat peroxin-7 family.</text>
</comment>
<evidence type="ECO:0000256" key="12">
    <source>
        <dbReference type="SAM" id="MobiDB-lite"/>
    </source>
</evidence>
<dbReference type="CDD" id="cd00200">
    <property type="entry name" value="WD40"/>
    <property type="match status" value="1"/>
</dbReference>
<dbReference type="InterPro" id="IPR001680">
    <property type="entry name" value="WD40_rpt"/>
</dbReference>
<dbReference type="InterPro" id="IPR015943">
    <property type="entry name" value="WD40/YVTN_repeat-like_dom_sf"/>
</dbReference>
<dbReference type="InterPro" id="IPR036322">
    <property type="entry name" value="WD40_repeat_dom_sf"/>
</dbReference>
<feature type="compositionally biased region" description="Polar residues" evidence="12">
    <location>
        <begin position="569"/>
        <end position="578"/>
    </location>
</feature>
<dbReference type="PROSITE" id="PS50082">
    <property type="entry name" value="WD_REPEATS_2"/>
    <property type="match status" value="5"/>
</dbReference>
<dbReference type="InterPro" id="IPR020472">
    <property type="entry name" value="WD40_PAC1"/>
</dbReference>
<evidence type="ECO:0000256" key="5">
    <source>
        <dbReference type="ARBA" id="ARBA00022574"/>
    </source>
</evidence>
<keyword evidence="6" id="KW-0677">Repeat</keyword>
<evidence type="ECO:0000256" key="1">
    <source>
        <dbReference type="ARBA" id="ARBA00004253"/>
    </source>
</evidence>
<dbReference type="AlphaFoldDB" id="A0ABD0L5X2"/>
<dbReference type="GO" id="GO:0005782">
    <property type="term" value="C:peroxisomal matrix"/>
    <property type="evidence" value="ECO:0007669"/>
    <property type="project" value="UniProtKB-SubCell"/>
</dbReference>
<feature type="repeat" description="WD" evidence="11">
    <location>
        <begin position="107"/>
        <end position="149"/>
    </location>
</feature>
<feature type="non-terminal residue" evidence="13">
    <location>
        <position position="1"/>
    </location>
</feature>
<evidence type="ECO:0000313" key="14">
    <source>
        <dbReference type="Proteomes" id="UP001519460"/>
    </source>
</evidence>
<keyword evidence="5 11" id="KW-0853">WD repeat</keyword>
<dbReference type="InterPro" id="IPR044536">
    <property type="entry name" value="PEX7"/>
</dbReference>
<dbReference type="SMART" id="SM00320">
    <property type="entry name" value="WD40"/>
    <property type="match status" value="5"/>
</dbReference>
<dbReference type="GO" id="GO:0072663">
    <property type="term" value="P:establishment of protein localization to peroxisome"/>
    <property type="evidence" value="ECO:0007669"/>
    <property type="project" value="UniProtKB-ARBA"/>
</dbReference>
<feature type="repeat" description="WD" evidence="11">
    <location>
        <begin position="195"/>
        <end position="237"/>
    </location>
</feature>
<feature type="repeat" description="WD" evidence="11">
    <location>
        <begin position="19"/>
        <end position="53"/>
    </location>
</feature>
<feature type="compositionally biased region" description="Basic residues" evidence="12">
    <location>
        <begin position="580"/>
        <end position="599"/>
    </location>
</feature>
<dbReference type="EMBL" id="JACVVK020000082">
    <property type="protein sequence ID" value="KAK7494560.1"/>
    <property type="molecule type" value="Genomic_DNA"/>
</dbReference>
<keyword evidence="4" id="KW-0963">Cytoplasm</keyword>
<feature type="region of interest" description="Disordered" evidence="12">
    <location>
        <begin position="401"/>
        <end position="422"/>
    </location>
</feature>
<feature type="repeat" description="WD" evidence="11">
    <location>
        <begin position="151"/>
        <end position="186"/>
    </location>
</feature>
<accession>A0ABD0L5X2</accession>
<feature type="compositionally biased region" description="Basic and acidic residues" evidence="12">
    <location>
        <begin position="293"/>
        <end position="302"/>
    </location>
</feature>
<sequence length="662" mass="75064">GGSLFVLDVLDDVIKPVQVFEFSDGLFDVAWAENNENVVVSAGGDGSIQVWDVLQPKGPLKILKEHSKEVNAVSWSQTRNDHLVVSSSWDASIKVWDITQSQSLNTYTGHDHIVYDAVWSPQLPGIFASASGDRTLRVWDLRAGQTCTTLIQAHGEEILSCDWCKYDNSQLFSGSVDGTIRGWDVRAPRLPFCELRGHQYAVRKVRASPFVATSVASTSYDFTVRTWDVSTQRMLEVIQHHTEFVYGLDFSVHVPGQDETEEHTPAEPQENSAPRAVSDDTKENAGETEEEEKDVKLEDGKSASEPTLKSLYQFRSRPTLPYLLTEYGMEDKDAPVLKKKEQKKKKKSSFGDDSGRDPEKDRQREEDMHRLRDYYYDECTTLLQNKVEKQRHDIRQRSNALNSRLAEQEEAQRQGSHKVKRRLERHALSSDNSFLKDIPKTDRFYLEMPKLHCFTMEMGPKFRDAKELAREQALQHKEDERQARKQIHTKMHQCSMAHAAFTKRLLEKMDEDGMPITFEGFGLSDLISDYRHYLKLPSPPDTTVRPDPFAVETFYPSHEQKALPPVPEQDSTPSTPSPQHGRRGSGKSSKRSKSAKKKEGKSPSAEPKVEKPAPPVPLSLEEVISPVSPDVPVKAAVRESKCLSTLWINYMKNAPVKEVETV</sequence>
<evidence type="ECO:0000256" key="4">
    <source>
        <dbReference type="ARBA" id="ARBA00022490"/>
    </source>
</evidence>
<proteinExistence type="inferred from homology"/>
<reference evidence="13 14" key="1">
    <citation type="journal article" date="2023" name="Sci. Data">
        <title>Genome assembly of the Korean intertidal mud-creeper Batillaria attramentaria.</title>
        <authorList>
            <person name="Patra A.K."/>
            <person name="Ho P.T."/>
            <person name="Jun S."/>
            <person name="Lee S.J."/>
            <person name="Kim Y."/>
            <person name="Won Y.J."/>
        </authorList>
    </citation>
    <scope>NUCLEOTIDE SEQUENCE [LARGE SCALE GENOMIC DNA]</scope>
    <source>
        <strain evidence="13">Wonlab-2016</strain>
    </source>
</reference>
<evidence type="ECO:0000256" key="11">
    <source>
        <dbReference type="PROSITE-ProRule" id="PRU00221"/>
    </source>
</evidence>
<dbReference type="PROSITE" id="PS00678">
    <property type="entry name" value="WD_REPEATS_1"/>
    <property type="match status" value="4"/>
</dbReference>
<comment type="subcellular location">
    <subcellularLocation>
        <location evidence="2">Cytoplasm</location>
        <location evidence="2">Cytosol</location>
    </subcellularLocation>
    <subcellularLocation>
        <location evidence="1">Peroxisome matrix</location>
    </subcellularLocation>
</comment>
<feature type="region of interest" description="Disordered" evidence="12">
    <location>
        <begin position="256"/>
        <end position="312"/>
    </location>
</feature>
<gene>
    <name evidence="13" type="ORF">BaRGS_00014213</name>
</gene>
<dbReference type="PANTHER" id="PTHR46027">
    <property type="entry name" value="PEROXISOMAL TARGETING SIGNAL 2 RECEPTOR"/>
    <property type="match status" value="1"/>
</dbReference>
<feature type="region of interest" description="Disordered" evidence="12">
    <location>
        <begin position="558"/>
        <end position="617"/>
    </location>
</feature>
<keyword evidence="7" id="KW-0653">Protein transport</keyword>
<name>A0ABD0L5X2_9CAEN</name>
<evidence type="ECO:0000313" key="13">
    <source>
        <dbReference type="EMBL" id="KAK7494560.1"/>
    </source>
</evidence>
<feature type="compositionally biased region" description="Basic and acidic residues" evidence="12">
    <location>
        <begin position="349"/>
        <end position="369"/>
    </location>
</feature>
<dbReference type="SUPFAM" id="SSF50978">
    <property type="entry name" value="WD40 repeat-like"/>
    <property type="match status" value="1"/>
</dbReference>
<protein>
    <recommendedName>
        <fullName evidence="10">Peroxin-7</fullName>
    </recommendedName>
</protein>
<evidence type="ECO:0000256" key="9">
    <source>
        <dbReference type="ARBA" id="ARBA00024017"/>
    </source>
</evidence>
<keyword evidence="8" id="KW-0576">Peroxisome</keyword>
<evidence type="ECO:0000256" key="2">
    <source>
        <dbReference type="ARBA" id="ARBA00004514"/>
    </source>
</evidence>
<dbReference type="GO" id="GO:0005829">
    <property type="term" value="C:cytosol"/>
    <property type="evidence" value="ECO:0007669"/>
    <property type="project" value="UniProtKB-SubCell"/>
</dbReference>
<feature type="region of interest" description="Disordered" evidence="12">
    <location>
        <begin position="334"/>
        <end position="369"/>
    </location>
</feature>